<comment type="caution">
    <text evidence="10">The sequence shown here is derived from an EMBL/GenBank/DDBJ whole genome shotgun (WGS) entry which is preliminary data.</text>
</comment>
<dbReference type="GO" id="GO:0015031">
    <property type="term" value="P:protein transport"/>
    <property type="evidence" value="ECO:0007669"/>
    <property type="project" value="UniProtKB-KW"/>
</dbReference>
<evidence type="ECO:0000313" key="10">
    <source>
        <dbReference type="EMBL" id="KAG9474972.1"/>
    </source>
</evidence>
<evidence type="ECO:0000256" key="9">
    <source>
        <dbReference type="SAM" id="MobiDB-lite"/>
    </source>
</evidence>
<comment type="similarity">
    <text evidence="2">Belongs to the COG8 family.</text>
</comment>
<keyword evidence="5" id="KW-0653">Protein transport</keyword>
<evidence type="ECO:0000256" key="2">
    <source>
        <dbReference type="ARBA" id="ARBA00006419"/>
    </source>
</evidence>
<evidence type="ECO:0000256" key="1">
    <source>
        <dbReference type="ARBA" id="ARBA00004395"/>
    </source>
</evidence>
<gene>
    <name evidence="10" type="ORF">GDO78_003441</name>
</gene>
<organism evidence="10 11">
    <name type="scientific">Eleutherodactylus coqui</name>
    <name type="common">Puerto Rican coqui</name>
    <dbReference type="NCBI Taxonomy" id="57060"/>
    <lineage>
        <taxon>Eukaryota</taxon>
        <taxon>Metazoa</taxon>
        <taxon>Chordata</taxon>
        <taxon>Craniata</taxon>
        <taxon>Vertebrata</taxon>
        <taxon>Euteleostomi</taxon>
        <taxon>Amphibia</taxon>
        <taxon>Batrachia</taxon>
        <taxon>Anura</taxon>
        <taxon>Neobatrachia</taxon>
        <taxon>Hyloidea</taxon>
        <taxon>Eleutherodactylidae</taxon>
        <taxon>Eleutherodactylinae</taxon>
        <taxon>Eleutherodactylus</taxon>
        <taxon>Eleutherodactylus</taxon>
    </lineage>
</organism>
<dbReference type="PANTHER" id="PTHR21311">
    <property type="entry name" value="CONSERVED OLIGOMERIC GOLGI COMPLEX COMPONENT 8"/>
    <property type="match status" value="1"/>
</dbReference>
<dbReference type="EMBL" id="WNTK01000012">
    <property type="protein sequence ID" value="KAG9474972.1"/>
    <property type="molecule type" value="Genomic_DNA"/>
</dbReference>
<dbReference type="GO" id="GO:0000139">
    <property type="term" value="C:Golgi membrane"/>
    <property type="evidence" value="ECO:0007669"/>
    <property type="project" value="UniProtKB-SubCell"/>
</dbReference>
<comment type="subcellular location">
    <subcellularLocation>
        <location evidence="1">Golgi apparatus membrane</location>
        <topology evidence="1">Peripheral membrane protein</topology>
    </subcellularLocation>
</comment>
<dbReference type="GO" id="GO:0006891">
    <property type="term" value="P:intra-Golgi vesicle-mediated transport"/>
    <property type="evidence" value="ECO:0007669"/>
    <property type="project" value="TreeGrafter"/>
</dbReference>
<accession>A0A8J6EST4</accession>
<feature type="region of interest" description="Disordered" evidence="9">
    <location>
        <begin position="350"/>
        <end position="395"/>
    </location>
</feature>
<evidence type="ECO:0000256" key="6">
    <source>
        <dbReference type="ARBA" id="ARBA00023034"/>
    </source>
</evidence>
<evidence type="ECO:0000313" key="11">
    <source>
        <dbReference type="Proteomes" id="UP000770717"/>
    </source>
</evidence>
<keyword evidence="7" id="KW-0472">Membrane</keyword>
<dbReference type="Proteomes" id="UP000770717">
    <property type="component" value="Unassembled WGS sequence"/>
</dbReference>
<reference evidence="10" key="1">
    <citation type="thesis" date="2020" institute="ProQuest LLC" country="789 East Eisenhower Parkway, Ann Arbor, MI, USA">
        <title>Comparative Genomics and Chromosome Evolution.</title>
        <authorList>
            <person name="Mudd A.B."/>
        </authorList>
    </citation>
    <scope>NUCLEOTIDE SEQUENCE</scope>
    <source>
        <strain evidence="10">HN-11 Male</strain>
        <tissue evidence="10">Kidney and liver</tissue>
    </source>
</reference>
<dbReference type="GO" id="GO:0017119">
    <property type="term" value="C:Golgi transport complex"/>
    <property type="evidence" value="ECO:0007669"/>
    <property type="project" value="InterPro"/>
</dbReference>
<dbReference type="AlphaFoldDB" id="A0A8J6EST4"/>
<keyword evidence="6" id="KW-0333">Golgi apparatus</keyword>
<proteinExistence type="inferred from homology"/>
<evidence type="ECO:0000256" key="4">
    <source>
        <dbReference type="ARBA" id="ARBA00022448"/>
    </source>
</evidence>
<dbReference type="OrthoDB" id="1661054at2759"/>
<dbReference type="Pfam" id="PF04124">
    <property type="entry name" value="Dor1"/>
    <property type="match status" value="1"/>
</dbReference>
<name>A0A8J6EST4_ELECQ</name>
<evidence type="ECO:0000256" key="5">
    <source>
        <dbReference type="ARBA" id="ARBA00022927"/>
    </source>
</evidence>
<keyword evidence="4" id="KW-0813">Transport</keyword>
<sequence>MAAMVDVEEEESLLASVFRHSFPEGWRDSPDFASYLLELSSFGVEKLRREPERLAEERAQILRQTRELAFTHYKTFIRTAECTELIYRDFGQVEDNVSRLLSKLPGFQESCRKVSEFLEVLESDLQRGVGSRLDSLLGQCMYFGLSFSRVGADFRGQLAPIFQRVATENFERAAKEAVEKFQEEMNMYTLISATAVLGSSIPPVPAPPAQPGTLQPPMVLLDFPPLACFLNNILLAFNDLRLCCPVALTQEVTNTLQNALEKVVKCILTFHRAEEAAFSPQERELFIQFCTVFLEDLTPYLNRCLQVLFPPAQRAQILGVAPTQLSRYGNLGSIDITALHEALEGILPQKEPEIIPTPPVEQEKPEPPIENVEVKTKEAAQLASPVSRPDPPADA</sequence>
<keyword evidence="11" id="KW-1185">Reference proteome</keyword>
<protein>
    <recommendedName>
        <fullName evidence="3">Conserved oligomeric Golgi complex subunit 8</fullName>
    </recommendedName>
    <alternativeName>
        <fullName evidence="8">Component of oligomeric Golgi complex 8</fullName>
    </alternativeName>
</protein>
<dbReference type="PANTHER" id="PTHR21311:SF0">
    <property type="entry name" value="CONSERVED OLIGOMERIC GOLGI COMPLEX SUBUNIT 8"/>
    <property type="match status" value="1"/>
</dbReference>
<dbReference type="InterPro" id="IPR007255">
    <property type="entry name" value="COG8"/>
</dbReference>
<evidence type="ECO:0000256" key="7">
    <source>
        <dbReference type="ARBA" id="ARBA00023136"/>
    </source>
</evidence>
<evidence type="ECO:0000256" key="8">
    <source>
        <dbReference type="ARBA" id="ARBA00031347"/>
    </source>
</evidence>
<evidence type="ECO:0000256" key="3">
    <source>
        <dbReference type="ARBA" id="ARBA00020983"/>
    </source>
</evidence>
<feature type="compositionally biased region" description="Basic and acidic residues" evidence="9">
    <location>
        <begin position="361"/>
        <end position="378"/>
    </location>
</feature>